<reference evidence="2 3" key="1">
    <citation type="journal article" date="2015" name="Nature">
        <title>rRNA introns, odd ribosomes, and small enigmatic genomes across a large radiation of phyla.</title>
        <authorList>
            <person name="Brown C.T."/>
            <person name="Hug L.A."/>
            <person name="Thomas B.C."/>
            <person name="Sharon I."/>
            <person name="Castelle C.J."/>
            <person name="Singh A."/>
            <person name="Wilkins M.J."/>
            <person name="Williams K.H."/>
            <person name="Banfield J.F."/>
        </authorList>
    </citation>
    <scope>NUCLEOTIDE SEQUENCE [LARGE SCALE GENOMIC DNA]</scope>
</reference>
<evidence type="ECO:0000256" key="1">
    <source>
        <dbReference type="SAM" id="Phobius"/>
    </source>
</evidence>
<dbReference type="EMBL" id="LCMM01000042">
    <property type="protein sequence ID" value="KKU36749.1"/>
    <property type="molecule type" value="Genomic_DNA"/>
</dbReference>
<evidence type="ECO:0000313" key="2">
    <source>
        <dbReference type="EMBL" id="KKU36749.1"/>
    </source>
</evidence>
<protein>
    <submittedName>
        <fullName evidence="2">Uncharacterized protein</fullName>
    </submittedName>
</protein>
<name>A0A0G1PVH2_9BACT</name>
<dbReference type="Proteomes" id="UP000034856">
    <property type="component" value="Unassembled WGS sequence"/>
</dbReference>
<accession>A0A0G1PVH2</accession>
<organism evidence="2 3">
    <name type="scientific">Candidatus Azambacteria bacterium GW2011_GWF2_46_32</name>
    <dbReference type="NCBI Taxonomy" id="1618628"/>
    <lineage>
        <taxon>Bacteria</taxon>
        <taxon>Candidatus Azamiibacteriota</taxon>
    </lineage>
</organism>
<keyword evidence="1" id="KW-1133">Transmembrane helix</keyword>
<sequence>MLKIFFGTGILFLGMVGFVLAHGPEEEMMPGDESMMKMDQMMGGMMTEHKDFDCAQADAHYLMDAGEEMMEKMLGGDKEKHEKIETVMETEAGEEFHDMLHMAMGRMASGCFSDEEQNFMAQRLGITAGTAAPQDRSAQFAIFAGGLIGGAILGVIFASFLRKSV</sequence>
<dbReference type="AlphaFoldDB" id="A0A0G1PVH2"/>
<comment type="caution">
    <text evidence="2">The sequence shown here is derived from an EMBL/GenBank/DDBJ whole genome shotgun (WGS) entry which is preliminary data.</text>
</comment>
<evidence type="ECO:0000313" key="3">
    <source>
        <dbReference type="Proteomes" id="UP000034856"/>
    </source>
</evidence>
<keyword evidence="1" id="KW-0812">Transmembrane</keyword>
<proteinExistence type="predicted"/>
<keyword evidence="1" id="KW-0472">Membrane</keyword>
<gene>
    <name evidence="2" type="ORF">UX51_C0042G0003</name>
</gene>
<feature type="transmembrane region" description="Helical" evidence="1">
    <location>
        <begin position="140"/>
        <end position="161"/>
    </location>
</feature>